<dbReference type="Gene3D" id="3.90.120.10">
    <property type="entry name" value="DNA Methylase, subunit A, domain 2"/>
    <property type="match status" value="1"/>
</dbReference>
<protein>
    <recommendedName>
        <fullName evidence="1">DNA (cytosine-5-)-methyltransferase</fullName>
        <ecNumber evidence="1">2.1.1.37</ecNumber>
    </recommendedName>
</protein>
<keyword evidence="4 6" id="KW-0949">S-adenosyl-L-methionine</keyword>
<dbReference type="EC" id="2.1.1.37" evidence="1"/>
<dbReference type="InterPro" id="IPR029063">
    <property type="entry name" value="SAM-dependent_MTases_sf"/>
</dbReference>
<dbReference type="PANTHER" id="PTHR10629">
    <property type="entry name" value="CYTOSINE-SPECIFIC METHYLTRANSFERASE"/>
    <property type="match status" value="1"/>
</dbReference>
<comment type="caution">
    <text evidence="8">The sequence shown here is derived from an EMBL/GenBank/DDBJ whole genome shotgun (WGS) entry which is preliminary data.</text>
</comment>
<accession>A0A0G0GM78</accession>
<dbReference type="SUPFAM" id="SSF53335">
    <property type="entry name" value="S-adenosyl-L-methionine-dependent methyltransferases"/>
    <property type="match status" value="1"/>
</dbReference>
<name>A0A0G0GM78_9BACT</name>
<dbReference type="Pfam" id="PF00145">
    <property type="entry name" value="DNA_methylase"/>
    <property type="match status" value="1"/>
</dbReference>
<dbReference type="PROSITE" id="PS51679">
    <property type="entry name" value="SAM_MT_C5"/>
    <property type="match status" value="1"/>
</dbReference>
<proteinExistence type="inferred from homology"/>
<evidence type="ECO:0000256" key="3">
    <source>
        <dbReference type="ARBA" id="ARBA00022679"/>
    </source>
</evidence>
<gene>
    <name evidence="8" type="ORF">US45_C0026G0005</name>
</gene>
<comment type="similarity">
    <text evidence="6 7">Belongs to the class I-like SAM-binding methyltransferase superfamily. C5-methyltransferase family.</text>
</comment>
<dbReference type="PATRIC" id="fig|1618729.3.peg.336"/>
<keyword evidence="2 6" id="KW-0489">Methyltransferase</keyword>
<evidence type="ECO:0000256" key="4">
    <source>
        <dbReference type="ARBA" id="ARBA00022691"/>
    </source>
</evidence>
<dbReference type="Proteomes" id="UP000034701">
    <property type="component" value="Unassembled WGS sequence"/>
</dbReference>
<dbReference type="NCBIfam" id="TIGR00675">
    <property type="entry name" value="dcm"/>
    <property type="match status" value="1"/>
</dbReference>
<dbReference type="AlphaFoldDB" id="A0A0G0GM78"/>
<feature type="active site" evidence="6">
    <location>
        <position position="86"/>
    </location>
</feature>
<evidence type="ECO:0000256" key="7">
    <source>
        <dbReference type="RuleBase" id="RU000416"/>
    </source>
</evidence>
<reference evidence="8 9" key="1">
    <citation type="journal article" date="2015" name="Nature">
        <title>rRNA introns, odd ribosomes, and small enigmatic genomes across a large radiation of phyla.</title>
        <authorList>
            <person name="Brown C.T."/>
            <person name="Hug L.A."/>
            <person name="Thomas B.C."/>
            <person name="Sharon I."/>
            <person name="Castelle C.J."/>
            <person name="Singh A."/>
            <person name="Wilkins M.J."/>
            <person name="Williams K.H."/>
            <person name="Banfield J.F."/>
        </authorList>
    </citation>
    <scope>NUCLEOTIDE SEQUENCE [LARGE SCALE GENOMIC DNA]</scope>
</reference>
<evidence type="ECO:0000256" key="2">
    <source>
        <dbReference type="ARBA" id="ARBA00022603"/>
    </source>
</evidence>
<evidence type="ECO:0000313" key="9">
    <source>
        <dbReference type="Proteomes" id="UP000034701"/>
    </source>
</evidence>
<keyword evidence="3 6" id="KW-0808">Transferase</keyword>
<dbReference type="PRINTS" id="PR00105">
    <property type="entry name" value="C5METTRFRASE"/>
</dbReference>
<dbReference type="GO" id="GO:0032259">
    <property type="term" value="P:methylation"/>
    <property type="evidence" value="ECO:0007669"/>
    <property type="project" value="UniProtKB-KW"/>
</dbReference>
<keyword evidence="5" id="KW-0680">Restriction system</keyword>
<dbReference type="Gene3D" id="3.40.50.150">
    <property type="entry name" value="Vaccinia Virus protein VP39"/>
    <property type="match status" value="1"/>
</dbReference>
<dbReference type="GO" id="GO:0009307">
    <property type="term" value="P:DNA restriction-modification system"/>
    <property type="evidence" value="ECO:0007669"/>
    <property type="project" value="UniProtKB-KW"/>
</dbReference>
<evidence type="ECO:0000256" key="1">
    <source>
        <dbReference type="ARBA" id="ARBA00011975"/>
    </source>
</evidence>
<sequence>MMKHRLKAIDFFSGAGGLTNGFMAAGISVLAGIDNDGSCKETFERNNKGAVFLTKDITKYTPEDLKRDLNIKKSDNNMIFAGCAPCQFWSIIRTSKEKSKKTKNLILDFQKFVEYFRPGFVVVENVPGISSKKDGPMRNFIAALGSFGYNVARGVTDMSLYGIPQKRKRFTLLASRVSKISLPKSTSEKITVEDVLGAKNGFSKIEAGTKDKTNFLHTTAGLSKTNLERLRMTMKNGGDRSSWQNKKIYQLPCYASGEKKFYDTYGRMWWNKPSPTITTKFFSISNGRFAHPEENRAISLREGATLQTFPKDYEFVGKSIASVAKMIGNAVPPKFARIIGEQIIMSAKNR</sequence>
<dbReference type="InterPro" id="IPR050390">
    <property type="entry name" value="C5-Methyltransferase"/>
</dbReference>
<evidence type="ECO:0000313" key="8">
    <source>
        <dbReference type="EMBL" id="KKQ32178.1"/>
    </source>
</evidence>
<organism evidence="8 9">
    <name type="scientific">Candidatus Nomurabacteria bacterium GW2011_GWA1_37_20</name>
    <dbReference type="NCBI Taxonomy" id="1618729"/>
    <lineage>
        <taxon>Bacteria</taxon>
        <taxon>Candidatus Nomuraibacteriota</taxon>
    </lineage>
</organism>
<dbReference type="PANTHER" id="PTHR10629:SF52">
    <property type="entry name" value="DNA (CYTOSINE-5)-METHYLTRANSFERASE 1"/>
    <property type="match status" value="1"/>
</dbReference>
<evidence type="ECO:0000256" key="6">
    <source>
        <dbReference type="PROSITE-ProRule" id="PRU01016"/>
    </source>
</evidence>
<dbReference type="EMBL" id="LBTA01000026">
    <property type="protein sequence ID" value="KKQ32178.1"/>
    <property type="molecule type" value="Genomic_DNA"/>
</dbReference>
<dbReference type="InterPro" id="IPR001525">
    <property type="entry name" value="C5_MeTfrase"/>
</dbReference>
<dbReference type="GO" id="GO:0003886">
    <property type="term" value="F:DNA (cytosine-5-)-methyltransferase activity"/>
    <property type="evidence" value="ECO:0007669"/>
    <property type="project" value="UniProtKB-EC"/>
</dbReference>
<evidence type="ECO:0000256" key="5">
    <source>
        <dbReference type="ARBA" id="ARBA00022747"/>
    </source>
</evidence>